<evidence type="ECO:0000259" key="3">
    <source>
        <dbReference type="PROSITE" id="PS50102"/>
    </source>
</evidence>
<reference evidence="4" key="1">
    <citation type="submission" date="2021-06" db="EMBL/GenBank/DDBJ databases">
        <authorList>
            <person name="Kallberg Y."/>
            <person name="Tangrot J."/>
            <person name="Rosling A."/>
        </authorList>
    </citation>
    <scope>NUCLEOTIDE SEQUENCE</scope>
    <source>
        <strain evidence="4">CL551</strain>
    </source>
</reference>
<dbReference type="SMART" id="SM00360">
    <property type="entry name" value="RRM"/>
    <property type="match status" value="1"/>
</dbReference>
<dbReference type="GO" id="GO:0003723">
    <property type="term" value="F:RNA binding"/>
    <property type="evidence" value="ECO:0007669"/>
    <property type="project" value="UniProtKB-UniRule"/>
</dbReference>
<feature type="compositionally biased region" description="Low complexity" evidence="2">
    <location>
        <begin position="303"/>
        <end position="317"/>
    </location>
</feature>
<dbReference type="InterPro" id="IPR035979">
    <property type="entry name" value="RBD_domain_sf"/>
</dbReference>
<feature type="compositionally biased region" description="Polar residues" evidence="2">
    <location>
        <begin position="557"/>
        <end position="582"/>
    </location>
</feature>
<comment type="caution">
    <text evidence="4">The sequence shown here is derived from an EMBL/GenBank/DDBJ whole genome shotgun (WGS) entry which is preliminary data.</text>
</comment>
<keyword evidence="5" id="KW-1185">Reference proteome</keyword>
<dbReference type="Gene3D" id="3.30.70.330">
    <property type="match status" value="1"/>
</dbReference>
<organism evidence="4 5">
    <name type="scientific">Acaulospora morrowiae</name>
    <dbReference type="NCBI Taxonomy" id="94023"/>
    <lineage>
        <taxon>Eukaryota</taxon>
        <taxon>Fungi</taxon>
        <taxon>Fungi incertae sedis</taxon>
        <taxon>Mucoromycota</taxon>
        <taxon>Glomeromycotina</taxon>
        <taxon>Glomeromycetes</taxon>
        <taxon>Diversisporales</taxon>
        <taxon>Acaulosporaceae</taxon>
        <taxon>Acaulospora</taxon>
    </lineage>
</organism>
<sequence length="681" mass="75780">MTEQVSQDHSHSVNHPENQQPYLDQQRPLQLSPPPQALECVICPSLKSQNEFKEILVVKYHKIAQVQDELIQSQRNLIRDLLLKSSISVSGGAGTTFFHGATFNNGTTFNNGGATYGNGTTPAFNSATGVFENGVNFEGGGGFNGESGFESSAGFNNGTISVNGAGNNNNFMGDYAFNVPYIGDADLYGETNFLRTLNYDVQQAMRSSPQCYNPQDWRRIYVGAVTNDVDEKTLRKILGKAFGKVTSIEIVRARSCAFVEFCYQEAYQRAIKQGFIYLNGVRAKIKMAHRPNKNKRFNNGSMNGNRNSYWRNNNTNGKSSNDGIANGEDSNEGANANGATGNGASVSGASVSGSSMNGGSSKGKSREITEGQAPSILPVDFTETVNTSSIPTEHLDQFILPNENTVFQHDCEMTEEYIAPSDSKMNPLFCLQEPIYQLEDFSAVTASWFWSSYLPSIMNSMPYFPSDHINDIVEVDFPKDLSVSTFYQLLSQMTLLGQGVFNKCTILRMLSVGEWNRKYSFFDYRPQCKWNVDGPGSQEVEPGEVIDELVKEYWHDQGSSDNSDNTVPSSPTSNGQNLKGTLGQCEQNKQGVELEIVVHGQYLTPQSELFQKIYHYLSNSIFFRPHPCGKYATRITMPIPSVSTIGPIINWLYNHNDNDWMETMTPENFDQVSFRITWFHS</sequence>
<evidence type="ECO:0000313" key="5">
    <source>
        <dbReference type="Proteomes" id="UP000789342"/>
    </source>
</evidence>
<feature type="domain" description="RRM" evidence="3">
    <location>
        <begin position="218"/>
        <end position="290"/>
    </location>
</feature>
<feature type="region of interest" description="Disordered" evidence="2">
    <location>
        <begin position="1"/>
        <end position="20"/>
    </location>
</feature>
<dbReference type="PROSITE" id="PS50102">
    <property type="entry name" value="RRM"/>
    <property type="match status" value="1"/>
</dbReference>
<dbReference type="AlphaFoldDB" id="A0A9N9AGB6"/>
<name>A0A9N9AGB6_9GLOM</name>
<proteinExistence type="predicted"/>
<evidence type="ECO:0000256" key="1">
    <source>
        <dbReference type="PROSITE-ProRule" id="PRU00176"/>
    </source>
</evidence>
<dbReference type="InterPro" id="IPR000504">
    <property type="entry name" value="RRM_dom"/>
</dbReference>
<protein>
    <submittedName>
        <fullName evidence="4">13488_t:CDS:1</fullName>
    </submittedName>
</protein>
<gene>
    <name evidence="4" type="ORF">AMORRO_LOCUS4513</name>
</gene>
<dbReference type="SUPFAM" id="SSF54928">
    <property type="entry name" value="RNA-binding domain, RBD"/>
    <property type="match status" value="1"/>
</dbReference>
<dbReference type="EMBL" id="CAJVPV010002495">
    <property type="protein sequence ID" value="CAG8527592.1"/>
    <property type="molecule type" value="Genomic_DNA"/>
</dbReference>
<dbReference type="Pfam" id="PF00076">
    <property type="entry name" value="RRM_1"/>
    <property type="match status" value="1"/>
</dbReference>
<evidence type="ECO:0000256" key="2">
    <source>
        <dbReference type="SAM" id="MobiDB-lite"/>
    </source>
</evidence>
<feature type="region of interest" description="Disordered" evidence="2">
    <location>
        <begin position="556"/>
        <end position="582"/>
    </location>
</feature>
<dbReference type="Proteomes" id="UP000789342">
    <property type="component" value="Unassembled WGS sequence"/>
</dbReference>
<feature type="compositionally biased region" description="Basic and acidic residues" evidence="2">
    <location>
        <begin position="1"/>
        <end position="11"/>
    </location>
</feature>
<keyword evidence="1" id="KW-0694">RNA-binding</keyword>
<feature type="region of interest" description="Disordered" evidence="2">
    <location>
        <begin position="289"/>
        <end position="377"/>
    </location>
</feature>
<feature type="compositionally biased region" description="Low complexity" evidence="2">
    <location>
        <begin position="332"/>
        <end position="359"/>
    </location>
</feature>
<evidence type="ECO:0000313" key="4">
    <source>
        <dbReference type="EMBL" id="CAG8527592.1"/>
    </source>
</evidence>
<accession>A0A9N9AGB6</accession>
<dbReference type="InterPro" id="IPR012677">
    <property type="entry name" value="Nucleotide-bd_a/b_plait_sf"/>
</dbReference>
<dbReference type="OrthoDB" id="2436968at2759"/>